<comment type="caution">
    <text evidence="1">The sequence shown here is derived from an EMBL/GenBank/DDBJ whole genome shotgun (WGS) entry which is preliminary data.</text>
</comment>
<reference evidence="1 2" key="1">
    <citation type="submission" date="2014-02" db="EMBL/GenBank/DDBJ databases">
        <authorList>
            <person name="Sibley D."/>
            <person name="Venepally P."/>
            <person name="Karamycheva S."/>
            <person name="Hadjithomas M."/>
            <person name="Khan A."/>
            <person name="Brunk B."/>
            <person name="Roos D."/>
            <person name="Caler E."/>
            <person name="Lorenzi H."/>
        </authorList>
    </citation>
    <scope>NUCLEOTIDE SEQUENCE [LARGE SCALE GENOMIC DNA]</scope>
    <source>
        <strain evidence="1 2">GAB2-2007-GAL-DOM2</strain>
    </source>
</reference>
<organism evidence="1 2">
    <name type="scientific">Toxoplasma gondii GAB2-2007-GAL-DOM2</name>
    <dbReference type="NCBI Taxonomy" id="1130820"/>
    <lineage>
        <taxon>Eukaryota</taxon>
        <taxon>Sar</taxon>
        <taxon>Alveolata</taxon>
        <taxon>Apicomplexa</taxon>
        <taxon>Conoidasida</taxon>
        <taxon>Coccidia</taxon>
        <taxon>Eucoccidiorida</taxon>
        <taxon>Eimeriorina</taxon>
        <taxon>Sarcocystidae</taxon>
        <taxon>Toxoplasma</taxon>
    </lineage>
</organism>
<accession>A0A086JW32</accession>
<dbReference type="AlphaFoldDB" id="A0A086JW32"/>
<dbReference type="EMBL" id="AHZU02001097">
    <property type="protein sequence ID" value="KFG36350.1"/>
    <property type="molecule type" value="Genomic_DNA"/>
</dbReference>
<name>A0A086JW32_TOXGO</name>
<sequence length="50" mass="5757">GKKKQAVQMEVSRPTYTFQGYVERPRQGVVAEFGPIHIDYDEQASCIRIE</sequence>
<protein>
    <submittedName>
        <fullName evidence="1">Uncharacterized protein</fullName>
    </submittedName>
</protein>
<dbReference type="Proteomes" id="UP000028837">
    <property type="component" value="Unassembled WGS sequence"/>
</dbReference>
<evidence type="ECO:0000313" key="2">
    <source>
        <dbReference type="Proteomes" id="UP000028837"/>
    </source>
</evidence>
<evidence type="ECO:0000313" key="1">
    <source>
        <dbReference type="EMBL" id="KFG36350.1"/>
    </source>
</evidence>
<proteinExistence type="predicted"/>
<gene>
    <name evidence="1" type="ORF">TGDOM2_207100B</name>
</gene>
<dbReference type="VEuPathDB" id="ToxoDB:TGDOM2_207100B"/>
<feature type="non-terminal residue" evidence="1">
    <location>
        <position position="1"/>
    </location>
</feature>